<dbReference type="AlphaFoldDB" id="A0A2M8GJV7"/>
<protein>
    <submittedName>
        <fullName evidence="1">Uncharacterized protein</fullName>
    </submittedName>
</protein>
<dbReference type="EMBL" id="PFQM01000050">
    <property type="protein sequence ID" value="PJC80494.1"/>
    <property type="molecule type" value="Genomic_DNA"/>
</dbReference>
<dbReference type="Proteomes" id="UP000228960">
    <property type="component" value="Unassembled WGS sequence"/>
</dbReference>
<feature type="non-terminal residue" evidence="1">
    <location>
        <position position="95"/>
    </location>
</feature>
<evidence type="ECO:0000313" key="1">
    <source>
        <dbReference type="EMBL" id="PJC80494.1"/>
    </source>
</evidence>
<comment type="caution">
    <text evidence="1">The sequence shown here is derived from an EMBL/GenBank/DDBJ whole genome shotgun (WGS) entry which is preliminary data.</text>
</comment>
<organism evidence="1 2">
    <name type="scientific">Candidatus Shapirobacteria bacterium CG_4_8_14_3_um_filter_35_11</name>
    <dbReference type="NCBI Taxonomy" id="1974874"/>
    <lineage>
        <taxon>Bacteria</taxon>
        <taxon>Candidatus Shapironibacteriota</taxon>
    </lineage>
</organism>
<proteinExistence type="predicted"/>
<sequence length="95" mass="11144">MEIEKLVIVWKLFFVSWNFKIYLLKFCKMSKTTQANKAKAVKKKLVVEDQVIDQKAQETPVKEVKTETEVTESVTKKASRVRSKKYVAARRLYDT</sequence>
<evidence type="ECO:0000313" key="2">
    <source>
        <dbReference type="Proteomes" id="UP000228960"/>
    </source>
</evidence>
<accession>A0A2M8GJV7</accession>
<reference evidence="2" key="1">
    <citation type="submission" date="2017-09" db="EMBL/GenBank/DDBJ databases">
        <title>Depth-based differentiation of microbial function through sediment-hosted aquifers and enrichment of novel symbionts in the deep terrestrial subsurface.</title>
        <authorList>
            <person name="Probst A.J."/>
            <person name="Ladd B."/>
            <person name="Jarett J.K."/>
            <person name="Geller-Mcgrath D.E."/>
            <person name="Sieber C.M.K."/>
            <person name="Emerson J.B."/>
            <person name="Anantharaman K."/>
            <person name="Thomas B.C."/>
            <person name="Malmstrom R."/>
            <person name="Stieglmeier M."/>
            <person name="Klingl A."/>
            <person name="Woyke T."/>
            <person name="Ryan C.M."/>
            <person name="Banfield J.F."/>
        </authorList>
    </citation>
    <scope>NUCLEOTIDE SEQUENCE [LARGE SCALE GENOMIC DNA]</scope>
</reference>
<name>A0A2M8GJV7_9BACT</name>
<gene>
    <name evidence="1" type="ORF">CO009_01860</name>
</gene>